<keyword evidence="2" id="KW-1185">Reference proteome</keyword>
<dbReference type="AlphaFoldDB" id="A0A221MCF3"/>
<dbReference type="Proteomes" id="UP000204391">
    <property type="component" value="Chromosome"/>
</dbReference>
<dbReference type="RefSeq" id="WP_089532157.1">
    <property type="nucleotide sequence ID" value="NZ_CP022437.1"/>
</dbReference>
<reference evidence="1 2" key="1">
    <citation type="journal article" date="2003" name="Int. J. Syst. Evol. Microbiol.">
        <title>Virgibacillus carmonensis sp. nov., Virgibacillus necropolis sp. nov. and Virgibacillus picturae sp. nov., three novel species isolated from deteriorated mural paintings, transfer of the species of the genus salibacillus to Virgibacillus, as Virgibacillus marismortui comb. nov. and Virgibacillus salexigens comb. nov., and emended description of the genus Virgibacillus.</title>
        <authorList>
            <person name="Heyrman J."/>
            <person name="Logan N.A."/>
            <person name="Busse H.J."/>
            <person name="Balcaen A."/>
            <person name="Lebbe L."/>
            <person name="Rodriguez-Diaz M."/>
            <person name="Swings J."/>
            <person name="De Vos P."/>
        </authorList>
    </citation>
    <scope>NUCLEOTIDE SEQUENCE [LARGE SCALE GENOMIC DNA]</scope>
    <source>
        <strain evidence="1 2">LMG 19488</strain>
    </source>
</reference>
<evidence type="ECO:0000313" key="1">
    <source>
        <dbReference type="EMBL" id="ASN05307.1"/>
    </source>
</evidence>
<organism evidence="1 2">
    <name type="scientific">Virgibacillus necropolis</name>
    <dbReference type="NCBI Taxonomy" id="163877"/>
    <lineage>
        <taxon>Bacteria</taxon>
        <taxon>Bacillati</taxon>
        <taxon>Bacillota</taxon>
        <taxon>Bacilli</taxon>
        <taxon>Bacillales</taxon>
        <taxon>Bacillaceae</taxon>
        <taxon>Virgibacillus</taxon>
    </lineage>
</organism>
<evidence type="ECO:0000313" key="2">
    <source>
        <dbReference type="Proteomes" id="UP000204391"/>
    </source>
</evidence>
<name>A0A221MCF3_9BACI</name>
<dbReference type="EMBL" id="CP022437">
    <property type="protein sequence ID" value="ASN05307.1"/>
    <property type="molecule type" value="Genomic_DNA"/>
</dbReference>
<proteinExistence type="predicted"/>
<dbReference type="KEGG" id="vne:CFK40_09925"/>
<accession>A0A221MCF3</accession>
<sequence length="125" mass="14360">MKQTQTIIRLRRFRATAIRQDDCTGIGVVEENDNHETIAIYSVNIDGRLSNRETFKAIAELVKAEVNEGEIAKIKATSVQVKSAWLEPYRRQVIIRSYRMTPDYKEVIQLAEDAAERKSSISEKF</sequence>
<gene>
    <name evidence="1" type="ORF">CFK40_09925</name>
</gene>
<protein>
    <submittedName>
        <fullName evidence="1">Uncharacterized protein</fullName>
    </submittedName>
</protein>